<evidence type="ECO:0000313" key="12">
    <source>
        <dbReference type="Proteomes" id="UP000717585"/>
    </source>
</evidence>
<dbReference type="InterPro" id="IPR035996">
    <property type="entry name" value="4pyrrol_Methylase_sf"/>
</dbReference>
<evidence type="ECO:0000256" key="8">
    <source>
        <dbReference type="ARBA" id="ARBA00048752"/>
    </source>
</evidence>
<keyword evidence="12" id="KW-1185">Reference proteome</keyword>
<dbReference type="InterPro" id="IPR004551">
    <property type="entry name" value="Dphthn_synthase"/>
</dbReference>
<feature type="binding site" evidence="9">
    <location>
        <position position="9"/>
    </location>
    <ligand>
        <name>S-adenosyl-L-methionine</name>
        <dbReference type="ChEBI" id="CHEBI:59789"/>
    </ligand>
</feature>
<dbReference type="InterPro" id="IPR014777">
    <property type="entry name" value="4pyrrole_Mease_sub1"/>
</dbReference>
<comment type="function">
    <text evidence="1">S-adenosyl-L-methionine-dependent methyltransferase that catalyzes four methylations of the modified target histidine residue in translation elongation factor 2 (EF-2), to form an intermediate called diphthine methyl ester. The four successive methylation reactions represent the second step of diphthamide biosynthesis.</text>
</comment>
<dbReference type="OrthoDB" id="2516at2759"/>
<feature type="domain" description="Tetrapyrrole methylase" evidence="10">
    <location>
        <begin position="1"/>
        <end position="242"/>
    </location>
</feature>
<reference evidence="11" key="1">
    <citation type="submission" date="2021-05" db="EMBL/GenBank/DDBJ databases">
        <title>A free-living protist that lacks canonical eukaryotic 1 DNA replication and segregation systems.</title>
        <authorList>
            <person name="Salas-Leiva D.E."/>
            <person name="Tromer E.C."/>
            <person name="Curtis B.A."/>
            <person name="Jerlstrom-Hultqvist J."/>
            <person name="Kolisko M."/>
            <person name="Yi Z."/>
            <person name="Salas-Leiva J.S."/>
            <person name="Gallot-Lavallee L."/>
            <person name="Kops G.J.P.L."/>
            <person name="Archibald J.M."/>
            <person name="Simpson A.G.B."/>
            <person name="Roger A.J."/>
        </authorList>
    </citation>
    <scope>NUCLEOTIDE SEQUENCE</scope>
    <source>
        <strain evidence="11">BICM</strain>
    </source>
</reference>
<dbReference type="UniPathway" id="UPA00559"/>
<proteinExistence type="inferred from homology"/>
<dbReference type="InterPro" id="IPR014776">
    <property type="entry name" value="4pyrrole_Mease_sub2"/>
</dbReference>
<comment type="catalytic activity">
    <reaction evidence="8">
        <text>2-[(3S)-amino-3-carboxypropyl]-L-histidyl-[translation elongation factor 2] + 4 S-adenosyl-L-methionine = diphthine methyl ester-[translation elongation factor 2] + 4 S-adenosyl-L-homocysteine + 3 H(+)</text>
        <dbReference type="Rhea" id="RHEA:42652"/>
        <dbReference type="Rhea" id="RHEA-COMP:9749"/>
        <dbReference type="Rhea" id="RHEA-COMP:10173"/>
        <dbReference type="ChEBI" id="CHEBI:15378"/>
        <dbReference type="ChEBI" id="CHEBI:57856"/>
        <dbReference type="ChEBI" id="CHEBI:59789"/>
        <dbReference type="ChEBI" id="CHEBI:73995"/>
        <dbReference type="ChEBI" id="CHEBI:79005"/>
        <dbReference type="EC" id="2.1.1.314"/>
    </reaction>
</comment>
<dbReference type="Proteomes" id="UP000717585">
    <property type="component" value="Unassembled WGS sequence"/>
</dbReference>
<keyword evidence="6" id="KW-0808">Transferase</keyword>
<dbReference type="InterPro" id="IPR000878">
    <property type="entry name" value="4pyrrol_Mease"/>
</dbReference>
<dbReference type="PANTHER" id="PTHR10882:SF0">
    <property type="entry name" value="DIPHTHINE METHYL ESTER SYNTHASE"/>
    <property type="match status" value="1"/>
</dbReference>
<comment type="caution">
    <text evidence="11">The sequence shown here is derived from an EMBL/GenBank/DDBJ whole genome shotgun (WGS) entry which is preliminary data.</text>
</comment>
<evidence type="ECO:0000256" key="4">
    <source>
        <dbReference type="ARBA" id="ARBA00011927"/>
    </source>
</evidence>
<feature type="binding site" evidence="9">
    <location>
        <position position="87"/>
    </location>
    <ligand>
        <name>S-adenosyl-L-methionine</name>
        <dbReference type="ChEBI" id="CHEBI:59789"/>
    </ligand>
</feature>
<dbReference type="EC" id="2.1.1.314" evidence="4"/>
<feature type="binding site" evidence="9">
    <location>
        <begin position="115"/>
        <end position="116"/>
    </location>
    <ligand>
        <name>S-adenosyl-L-methionine</name>
        <dbReference type="ChEBI" id="CHEBI:59789"/>
    </ligand>
</feature>
<protein>
    <recommendedName>
        <fullName evidence="4">diphthine methyl ester synthase</fullName>
        <ecNumber evidence="4">2.1.1.314</ecNumber>
    </recommendedName>
</protein>
<dbReference type="NCBIfam" id="TIGR00522">
    <property type="entry name" value="dph5"/>
    <property type="match status" value="1"/>
</dbReference>
<dbReference type="SUPFAM" id="SSF53790">
    <property type="entry name" value="Tetrapyrrole methylase"/>
    <property type="match status" value="1"/>
</dbReference>
<sequence length="276" mass="30671">MLFLIGLGLGGAEDITVRGMRAIETCTKVYLESYTSILKSYEEMQTLIEQFHGKELIEADRDLVEQGSDQILDDAATTNVALLVVGDPFCATTHADFFLRAKERGIGVSVIHNASIMNAVACTGLELYRFGQTISVPFFTDSWRPDSFYEKLGVNKANKLHTLCLLDIKTKERSYRLEDIMAGRTDVFLKPRYMTAPVAAQQLLEIEEEKGEGWATPDTMAVAVCRVGTETQKLAFGTLKQISELDEDVLGGPLHSLVVTGEVHEMELKMLELNKI</sequence>
<evidence type="ECO:0000256" key="9">
    <source>
        <dbReference type="PIRSR" id="PIRSR036432-1"/>
    </source>
</evidence>
<dbReference type="FunFam" id="3.30.950.10:FF:000004">
    <property type="entry name" value="Diphthine synthase putative"/>
    <property type="match status" value="1"/>
</dbReference>
<evidence type="ECO:0000256" key="2">
    <source>
        <dbReference type="ARBA" id="ARBA00005156"/>
    </source>
</evidence>
<evidence type="ECO:0000256" key="5">
    <source>
        <dbReference type="ARBA" id="ARBA00022603"/>
    </source>
</evidence>
<comment type="pathway">
    <text evidence="2">Protein modification; peptidyl-diphthamide biosynthesis.</text>
</comment>
<dbReference type="Gene3D" id="3.40.1010.10">
    <property type="entry name" value="Cobalt-precorrin-4 Transmethylase, Domain 1"/>
    <property type="match status" value="1"/>
</dbReference>
<comment type="similarity">
    <text evidence="3">Belongs to the diphthine synthase family.</text>
</comment>
<feature type="binding site" evidence="9">
    <location>
        <position position="227"/>
    </location>
    <ligand>
        <name>S-adenosyl-L-methionine</name>
        <dbReference type="ChEBI" id="CHEBI:59789"/>
    </ligand>
</feature>
<dbReference type="GO" id="GO:0141133">
    <property type="term" value="F:diphthine methyl ester synthase activity"/>
    <property type="evidence" value="ECO:0007669"/>
    <property type="project" value="UniProtKB-EC"/>
</dbReference>
<evidence type="ECO:0000256" key="1">
    <source>
        <dbReference type="ARBA" id="ARBA00004006"/>
    </source>
</evidence>
<evidence type="ECO:0000313" key="11">
    <source>
        <dbReference type="EMBL" id="KAG9391150.1"/>
    </source>
</evidence>
<dbReference type="EMBL" id="JAHDYR010000062">
    <property type="protein sequence ID" value="KAG9391150.1"/>
    <property type="molecule type" value="Genomic_DNA"/>
</dbReference>
<gene>
    <name evidence="11" type="ORF">J8273_7424</name>
</gene>
<evidence type="ECO:0000256" key="6">
    <source>
        <dbReference type="ARBA" id="ARBA00022679"/>
    </source>
</evidence>
<dbReference type="PIRSF" id="PIRSF036432">
    <property type="entry name" value="Diphthine_synth"/>
    <property type="match status" value="1"/>
</dbReference>
<dbReference type="AlphaFoldDB" id="A0A8J6E7W4"/>
<dbReference type="FunFam" id="3.40.1010.10:FF:000004">
    <property type="entry name" value="Putative diphthine synthase"/>
    <property type="match status" value="1"/>
</dbReference>
<dbReference type="Pfam" id="PF00590">
    <property type="entry name" value="TP_methylase"/>
    <property type="match status" value="1"/>
</dbReference>
<evidence type="ECO:0000256" key="7">
    <source>
        <dbReference type="ARBA" id="ARBA00022691"/>
    </source>
</evidence>
<dbReference type="CDD" id="cd11647">
    <property type="entry name" value="DHP5_DphB"/>
    <property type="match status" value="1"/>
</dbReference>
<accession>A0A8J6E7W4</accession>
<keyword evidence="5" id="KW-0489">Methyltransferase</keyword>
<dbReference type="Gene3D" id="3.30.950.10">
    <property type="entry name" value="Methyltransferase, Cobalt-precorrin-4 Transmethylase, Domain 2"/>
    <property type="match status" value="1"/>
</dbReference>
<dbReference type="GO" id="GO:0032259">
    <property type="term" value="P:methylation"/>
    <property type="evidence" value="ECO:0007669"/>
    <property type="project" value="UniProtKB-KW"/>
</dbReference>
<name>A0A8J6E7W4_9EUKA</name>
<dbReference type="PANTHER" id="PTHR10882">
    <property type="entry name" value="DIPHTHINE SYNTHASE"/>
    <property type="match status" value="1"/>
</dbReference>
<keyword evidence="7 9" id="KW-0949">S-adenosyl-L-methionine</keyword>
<feature type="binding site" evidence="9">
    <location>
        <position position="166"/>
    </location>
    <ligand>
        <name>S-adenosyl-L-methionine</name>
        <dbReference type="ChEBI" id="CHEBI:59789"/>
    </ligand>
</feature>
<organism evidence="11 12">
    <name type="scientific">Carpediemonas membranifera</name>
    <dbReference type="NCBI Taxonomy" id="201153"/>
    <lineage>
        <taxon>Eukaryota</taxon>
        <taxon>Metamonada</taxon>
        <taxon>Carpediemonas-like organisms</taxon>
        <taxon>Carpediemonas</taxon>
    </lineage>
</organism>
<feature type="binding site" evidence="9">
    <location>
        <position position="255"/>
    </location>
    <ligand>
        <name>S-adenosyl-L-methionine</name>
        <dbReference type="ChEBI" id="CHEBI:59789"/>
    </ligand>
</feature>
<evidence type="ECO:0000256" key="3">
    <source>
        <dbReference type="ARBA" id="ARBA00006729"/>
    </source>
</evidence>
<evidence type="ECO:0000259" key="10">
    <source>
        <dbReference type="Pfam" id="PF00590"/>
    </source>
</evidence>
<dbReference type="GO" id="GO:0017183">
    <property type="term" value="P:protein histidyl modification to diphthamide"/>
    <property type="evidence" value="ECO:0007669"/>
    <property type="project" value="UniProtKB-UniPathway"/>
</dbReference>